<dbReference type="Proteomes" id="UP000000559">
    <property type="component" value="Chromosome 4"/>
</dbReference>
<evidence type="ECO:0000256" key="2">
    <source>
        <dbReference type="ARBA" id="ARBA00022553"/>
    </source>
</evidence>
<dbReference type="SUPFAM" id="SSF46785">
    <property type="entry name" value="Winged helix' DNA-binding domain"/>
    <property type="match status" value="1"/>
</dbReference>
<evidence type="ECO:0000256" key="4">
    <source>
        <dbReference type="ARBA" id="ARBA00023163"/>
    </source>
</evidence>
<dbReference type="CGD" id="CAL0000177979">
    <property type="gene designation" value="orf19.11314"/>
</dbReference>
<evidence type="ECO:0000313" key="12">
    <source>
        <dbReference type="Proteomes" id="UP000000559"/>
    </source>
</evidence>
<dbReference type="AlphaFoldDB" id="A0A1D8PM51"/>
<evidence type="ECO:0000313" key="11">
    <source>
        <dbReference type="EMBL" id="AOW29199.1"/>
    </source>
</evidence>
<feature type="region of interest" description="Disordered" evidence="6">
    <location>
        <begin position="203"/>
        <end position="237"/>
    </location>
</feature>
<name>A0A1D8PM51_CANAL</name>
<dbReference type="GO" id="GO:0000127">
    <property type="term" value="C:transcription factor TFIIIC complex"/>
    <property type="evidence" value="ECO:0000318"/>
    <property type="project" value="GO_Central"/>
</dbReference>
<evidence type="ECO:0000259" key="9">
    <source>
        <dbReference type="Pfam" id="PF21552"/>
    </source>
</evidence>
<dbReference type="VEuPathDB" id="FungiDB:C4_04510W_A"/>
<evidence type="ECO:0000256" key="1">
    <source>
        <dbReference type="ARBA" id="ARBA00004123"/>
    </source>
</evidence>
<dbReference type="SMR" id="A0A1D8PM51"/>
<feature type="domain" description="Transcription factor tau subunit sfc3/Tfc3 C-terminal" evidence="8">
    <location>
        <begin position="965"/>
        <end position="1354"/>
    </location>
</feature>
<feature type="region of interest" description="Disordered" evidence="6">
    <location>
        <begin position="334"/>
        <end position="358"/>
    </location>
</feature>
<dbReference type="InParanoid" id="A0A1D8PM51"/>
<evidence type="ECO:0000256" key="5">
    <source>
        <dbReference type="ARBA" id="ARBA00023242"/>
    </source>
</evidence>
<feature type="region of interest" description="Disordered" evidence="6">
    <location>
        <begin position="558"/>
        <end position="586"/>
    </location>
</feature>
<gene>
    <name evidence="11" type="ordered locus">CAALFM_C404510WA</name>
    <name evidence="10" type="ordered locus">orf19.11314</name>
</gene>
<dbReference type="GeneID" id="3641120"/>
<evidence type="ECO:0000259" key="7">
    <source>
        <dbReference type="Pfam" id="PF04182"/>
    </source>
</evidence>
<keyword evidence="4" id="KW-0804">Transcription</keyword>
<dbReference type="CDD" id="cd16169">
    <property type="entry name" value="Tau138_eWH"/>
    <property type="match status" value="1"/>
</dbReference>
<dbReference type="GO" id="GO:0042791">
    <property type="term" value="P:5S class rRNA transcription by RNA polymerase III"/>
    <property type="evidence" value="ECO:0000318"/>
    <property type="project" value="GO_Central"/>
</dbReference>
<comment type="subcellular location">
    <subcellularLocation>
        <location evidence="1">Nucleus</location>
    </subcellularLocation>
</comment>
<feature type="compositionally biased region" description="Low complexity" evidence="6">
    <location>
        <begin position="913"/>
        <end position="933"/>
    </location>
</feature>
<reference evidence="11 12" key="2">
    <citation type="journal article" date="2007" name="Genome Biol.">
        <title>Assembly of the Candida albicans genome into sixteen supercontigs aligned on the eight chromosomes.</title>
        <authorList>
            <person name="van het Hoog M."/>
            <person name="Rast T.J."/>
            <person name="Martchenko M."/>
            <person name="Grindle S."/>
            <person name="Dignard D."/>
            <person name="Hogues H."/>
            <person name="Cuomo C."/>
            <person name="Berriman M."/>
            <person name="Scherer S."/>
            <person name="Magee B.B."/>
            <person name="Whiteway M."/>
            <person name="Chibana H."/>
            <person name="Nantel A."/>
            <person name="Magee P.T."/>
        </authorList>
    </citation>
    <scope>GENOME REANNOTATION</scope>
    <source>
        <strain evidence="12">SC5314 / ATCC MYA-2876</strain>
    </source>
</reference>
<dbReference type="PANTHER" id="PTHR15180:SF1">
    <property type="entry name" value="GENERAL TRANSCRIPTION FACTOR 3C POLYPEPTIDE 1"/>
    <property type="match status" value="1"/>
</dbReference>
<dbReference type="InterPro" id="IPR046488">
    <property type="entry name" value="Sfc3/Tfc3_C"/>
</dbReference>
<evidence type="ECO:0000256" key="3">
    <source>
        <dbReference type="ARBA" id="ARBA00023125"/>
    </source>
</evidence>
<proteinExistence type="predicted"/>
<evidence type="ECO:0000256" key="6">
    <source>
        <dbReference type="SAM" id="MobiDB-lite"/>
    </source>
</evidence>
<feature type="domain" description="Transcription factor tau 138 kDa subunit extended winged helix" evidence="9">
    <location>
        <begin position="713"/>
        <end position="774"/>
    </location>
</feature>
<organism evidence="11 12">
    <name type="scientific">Candida albicans (strain SC5314 / ATCC MYA-2876)</name>
    <name type="common">Yeast</name>
    <dbReference type="NCBI Taxonomy" id="237561"/>
    <lineage>
        <taxon>Eukaryota</taxon>
        <taxon>Fungi</taxon>
        <taxon>Dikarya</taxon>
        <taxon>Ascomycota</taxon>
        <taxon>Saccharomycotina</taxon>
        <taxon>Pichiomycetes</taxon>
        <taxon>Debaryomycetaceae</taxon>
        <taxon>Candida/Lodderomyces clade</taxon>
        <taxon>Candida</taxon>
    </lineage>
</organism>
<feature type="compositionally biased region" description="Acidic residues" evidence="6">
    <location>
        <begin position="343"/>
        <end position="358"/>
    </location>
</feature>
<dbReference type="PANTHER" id="PTHR15180">
    <property type="entry name" value="GENERAL TRANSCRIPTION FACTOR 3C POLYPEPTIDE 1"/>
    <property type="match status" value="1"/>
</dbReference>
<reference evidence="11 12" key="1">
    <citation type="journal article" date="2004" name="Proc. Natl. Acad. Sci. U.S.A.">
        <title>The diploid genome sequence of Candida albicans.</title>
        <authorList>
            <person name="Jones T."/>
            <person name="Federspiel N.A."/>
            <person name="Chibana H."/>
            <person name="Dungan J."/>
            <person name="Kalman S."/>
            <person name="Magee B.B."/>
            <person name="Newport G."/>
            <person name="Thorstenson Y.R."/>
            <person name="Agabian N."/>
            <person name="Magee P.T."/>
            <person name="Davis R.W."/>
            <person name="Scherer S."/>
        </authorList>
    </citation>
    <scope>NUCLEOTIDE SEQUENCE [LARGE SCALE GENOMIC DNA]</scope>
    <source>
        <strain evidence="12">SC5314 / ATCC MYA-2876</strain>
    </source>
</reference>
<dbReference type="InterPro" id="IPR049543">
    <property type="entry name" value="WHD_TFC3"/>
</dbReference>
<dbReference type="GO" id="GO:0006384">
    <property type="term" value="P:transcription initiation at RNA polymerase III promoter"/>
    <property type="evidence" value="ECO:0000318"/>
    <property type="project" value="GO_Central"/>
</dbReference>
<dbReference type="InterPro" id="IPR007309">
    <property type="entry name" value="TFIIIC_Bblock-bd"/>
</dbReference>
<protein>
    <submittedName>
        <fullName evidence="11">Transcription factor TFIIIC subunit</fullName>
    </submittedName>
</protein>
<feature type="region of interest" description="Disordered" evidence="6">
    <location>
        <begin position="846"/>
        <end position="957"/>
    </location>
</feature>
<dbReference type="RefSeq" id="XP_717237.2">
    <property type="nucleotide sequence ID" value="XM_712144.2"/>
</dbReference>
<dbReference type="Pfam" id="PF20222">
    <property type="entry name" value="DUF6581"/>
    <property type="match status" value="1"/>
</dbReference>
<keyword evidence="2" id="KW-0597">Phosphoprotein</keyword>
<keyword evidence="12" id="KW-1185">Reference proteome</keyword>
<dbReference type="InterPro" id="IPR035625">
    <property type="entry name" value="Tfc3-like_eWH"/>
</dbReference>
<dbReference type="GO" id="GO:0005634">
    <property type="term" value="C:nucleus"/>
    <property type="evidence" value="ECO:0007669"/>
    <property type="project" value="UniProtKB-SubCell"/>
</dbReference>
<dbReference type="KEGG" id="cal:CAALFM_C404510WA"/>
<feature type="domain" description="B-block binding subunit of TFIIIC" evidence="7">
    <location>
        <begin position="128"/>
        <end position="198"/>
    </location>
</feature>
<keyword evidence="3" id="KW-0238">DNA-binding</keyword>
<accession>A0A1D8PM51</accession>
<dbReference type="Pfam" id="PF21552">
    <property type="entry name" value="WHD_TFC3"/>
    <property type="match status" value="1"/>
</dbReference>
<evidence type="ECO:0000313" key="10">
    <source>
        <dbReference type="CGD" id="CAL0000177979"/>
    </source>
</evidence>
<evidence type="ECO:0000259" key="8">
    <source>
        <dbReference type="Pfam" id="PF20222"/>
    </source>
</evidence>
<keyword evidence="5" id="KW-0539">Nucleus</keyword>
<dbReference type="eggNOG" id="ENOG502QVPM">
    <property type="taxonomic scope" value="Eukaryota"/>
</dbReference>
<dbReference type="FunCoup" id="A0A1D8PM51">
    <property type="interactions" value="30"/>
</dbReference>
<dbReference type="STRING" id="237561.A0A1D8PM51"/>
<dbReference type="InterPro" id="IPR044210">
    <property type="entry name" value="Tfc3-like"/>
</dbReference>
<dbReference type="OrthoDB" id="68020at2759"/>
<dbReference type="EMBL" id="CP017626">
    <property type="protein sequence ID" value="AOW29199.1"/>
    <property type="molecule type" value="Genomic_DNA"/>
</dbReference>
<dbReference type="InterPro" id="IPR036390">
    <property type="entry name" value="WH_DNA-bd_sf"/>
</dbReference>
<dbReference type="GO" id="GO:0003677">
    <property type="term" value="F:DNA binding"/>
    <property type="evidence" value="ECO:0007669"/>
    <property type="project" value="UniProtKB-KW"/>
</dbReference>
<sequence>MSFPCAPYEVVQFTIKKLSFSGKWGLTLDELWAFIQTKFNQQDQLDEFQKQLIWQWLFVAEDEEGNSESAKIYVTYNNSPVTANSDYKIFVASYDDLTNIRVLPEQETQVLYLTGITNNKKFLSSLGDKPYELLQEIAKHGSKGIWAPTLIDITGQDNRSLTGRLNKLEEWRLIYREKRFFTEKKVHSSWIVHIKFASISEKSEDKQQKKKTDHTNVEPVESDSNGSKSKDEENDEDGNISKYWKFRENLKNVIVESCKNAPHSIRVFRDLKRELRMHQTRSLSNLFRSILNALHDEGVIEKVNIKDEETSRLIYAIKYLKDRQDSKLNMETEFSEMPQLGDNGEDQEDGDDDDEDDDEARFVPSFNVMFPLASQLYQYIYDSKSDGISSRQILSSVLGQPRNRLVERFFEIFPSYQLKGQALQPLRVYPDENDKTGVVRIVEAEGKIKFYKYCARENIDSVTVTKHKKARPVLKTIANVDFKALNKMLFVKDRKKKQIQLFDTPEKLYPAIKMLRDANYKQREDEQDEHPVDKSMVAPPKIVKTKVSKVDEVVTADTVSPKTDKPPLSKRKVSKESPKTTFKKRKVETSTENDIITCLRRSARSARKPPIKIEDDVLVDEVDNDYTEVDNQDEIEVLEKEDESDVKVELDHDSDDIITVEGLSTTESRLNKTGNLENGPVSLSSTGKRVRKYSRRKGFQTTNFGDDVQGESRRDMIVELVESKGGIVIFDANVTRELDKKLESTTITDKRTIQRDIEKLQKSGMIEFELIPSTKGGQPITRLLIYSKEERLKPSDDVIEDYRKSCSKDWSSAAQSKKSFSNASLRTIESKYALFKIESPFDRKGSKRLESLAQPKRRGKPIAENRRKPRTKFVDEISGVTHEDRSDVPVGQNVNTTFGASKTDIKQDEKSATVSKITDSSKSTKPTKSESSSFAPKRFKRKSAPERRSNNGKSSNRGVKKNFAVKFDKTDTITLFRAVCISKAFNISSIDYDAIRELFDNVTVDSLRKTWSVTRKSIGGGAVVDKGVEDFQLIVMRGIDEGKVLAGDLEDIRISFFLDLWGNYEGADNESVDKMPLYKNVADNYRYYNKTTTETYVDTFEQIELLSMRMKEMSLASTPFYVSKDPEDPVLPIKPHDEIRTMLKAIFGTSKETSTSSKIDKLLSDFPNKHIQEASEAMIKDRELLYFGTDDSQNNFTLTDKVYDSLYVRISASFFNKAAQFKDELVNVFSSNKGYPLSQGIDNGIMAQLLDLVSSSSVLLKRIEKEYTFDGYESRLMDKNDLDCEIVLHKSPTGAANIDDQDIHMIIPVPTGKPCSRIWLDINGQIDAKLWRDIVVAILYHVHFRPGIPIDSIFRKFDSLLSVNDFTAVIDWLKKSGCIEKGAYNGYSTSNNWLNILGY</sequence>
<reference evidence="11 12" key="3">
    <citation type="journal article" date="2013" name="Genome Biol.">
        <title>Assembly of a phased diploid Candida albicans genome facilitates allele-specific measurements and provides a simple model for repeat and indel structure.</title>
        <authorList>
            <person name="Muzzey D."/>
            <person name="Schwartz K."/>
            <person name="Weissman J.S."/>
            <person name="Sherlock G."/>
        </authorList>
    </citation>
    <scope>NUCLEOTIDE SEQUENCE [LARGE SCALE GENOMIC DNA]</scope>
    <source>
        <strain evidence="12">SC5314 / ATCC MYA-2876</strain>
    </source>
</reference>
<dbReference type="Pfam" id="PF04182">
    <property type="entry name" value="B-block_TFIIIC"/>
    <property type="match status" value="1"/>
</dbReference>